<dbReference type="RefSeq" id="XP_016239409.1">
    <property type="nucleotide sequence ID" value="XM_016377839.1"/>
</dbReference>
<gene>
    <name evidence="1" type="ORF">PV08_03487</name>
</gene>
<protein>
    <recommendedName>
        <fullName evidence="3">EthD domain-containing protein</fullName>
    </recommendedName>
</protein>
<dbReference type="HOGENOM" id="CLU_1468979_0_0_1"/>
<evidence type="ECO:0008006" key="3">
    <source>
        <dbReference type="Google" id="ProtNLM"/>
    </source>
</evidence>
<dbReference type="VEuPathDB" id="FungiDB:PV08_03487"/>
<organism evidence="1 2">
    <name type="scientific">Exophiala spinifera</name>
    <dbReference type="NCBI Taxonomy" id="91928"/>
    <lineage>
        <taxon>Eukaryota</taxon>
        <taxon>Fungi</taxon>
        <taxon>Dikarya</taxon>
        <taxon>Ascomycota</taxon>
        <taxon>Pezizomycotina</taxon>
        <taxon>Eurotiomycetes</taxon>
        <taxon>Chaetothyriomycetidae</taxon>
        <taxon>Chaetothyriales</taxon>
        <taxon>Herpotrichiellaceae</taxon>
        <taxon>Exophiala</taxon>
    </lineage>
</organism>
<keyword evidence="2" id="KW-1185">Reference proteome</keyword>
<dbReference type="GeneID" id="27330570"/>
<dbReference type="AlphaFoldDB" id="A0A0D2BJU7"/>
<evidence type="ECO:0000313" key="1">
    <source>
        <dbReference type="EMBL" id="KIW19193.1"/>
    </source>
</evidence>
<reference evidence="1 2" key="1">
    <citation type="submission" date="2015-01" db="EMBL/GenBank/DDBJ databases">
        <title>The Genome Sequence of Exophiala spinifera CBS89968.</title>
        <authorList>
            <consortium name="The Broad Institute Genomics Platform"/>
            <person name="Cuomo C."/>
            <person name="de Hoog S."/>
            <person name="Gorbushina A."/>
            <person name="Stielow B."/>
            <person name="Teixiera M."/>
            <person name="Abouelleil A."/>
            <person name="Chapman S.B."/>
            <person name="Priest M."/>
            <person name="Young S.K."/>
            <person name="Wortman J."/>
            <person name="Nusbaum C."/>
            <person name="Birren B."/>
        </authorList>
    </citation>
    <scope>NUCLEOTIDE SEQUENCE [LARGE SCALE GENOMIC DNA]</scope>
    <source>
        <strain evidence="1 2">CBS 89968</strain>
    </source>
</reference>
<name>A0A0D2BJU7_9EURO</name>
<dbReference type="OrthoDB" id="2851338at2759"/>
<dbReference type="Proteomes" id="UP000053328">
    <property type="component" value="Unassembled WGS sequence"/>
</dbReference>
<proteinExistence type="predicted"/>
<dbReference type="EMBL" id="KN847493">
    <property type="protein sequence ID" value="KIW19193.1"/>
    <property type="molecule type" value="Genomic_DNA"/>
</dbReference>
<sequence length="216" mass="24642">MSRAIIVLYLEPTPTAPAVAMEQWRVDILKSLPSANWVRKVVASDKINDTQPYKEQFIVDLENEKDATESVIEALRTEGGSILAHSDWHIYREISRELRKGVKTTDYPPTGTELVQVGMAPTPASVQDYHDWFDHEHLQMLADIPGWRSGSRYELAASYGDGKEEAWPFMSANEYEVENGLGGPIWKKSMDTPWTVKVLSNLSRPNHRRTWKYVPL</sequence>
<evidence type="ECO:0000313" key="2">
    <source>
        <dbReference type="Proteomes" id="UP000053328"/>
    </source>
</evidence>
<accession>A0A0D2BJU7</accession>